<feature type="transmembrane region" description="Helical" evidence="14">
    <location>
        <begin position="194"/>
        <end position="222"/>
    </location>
</feature>
<dbReference type="EMBL" id="CATNWA010014221">
    <property type="protein sequence ID" value="CAI9569199.1"/>
    <property type="molecule type" value="Genomic_DNA"/>
</dbReference>
<keyword evidence="3 14" id="KW-0716">Sensory transduction</keyword>
<dbReference type="PRINTS" id="PR00245">
    <property type="entry name" value="OLFACTORYR"/>
</dbReference>
<evidence type="ECO:0000256" key="12">
    <source>
        <dbReference type="ARBA" id="ARBA00023224"/>
    </source>
</evidence>
<dbReference type="SUPFAM" id="SSF81321">
    <property type="entry name" value="Family A G protein-coupled receptor-like"/>
    <property type="match status" value="1"/>
</dbReference>
<keyword evidence="11" id="KW-0325">Glycoprotein</keyword>
<feature type="transmembrane region" description="Helical" evidence="14">
    <location>
        <begin position="136"/>
        <end position="153"/>
    </location>
</feature>
<feature type="transmembrane region" description="Helical" evidence="14">
    <location>
        <begin position="269"/>
        <end position="286"/>
    </location>
</feature>
<name>A0ABN9D9H3_9NEOB</name>
<gene>
    <name evidence="16" type="ORF">SPARVUS_LOCUS6878939</name>
</gene>
<keyword evidence="9" id="KW-1015">Disulfide bond</keyword>
<comment type="subcellular location">
    <subcellularLocation>
        <location evidence="1 14">Cell membrane</location>
        <topology evidence="1 14">Multi-pass membrane protein</topology>
    </subcellularLocation>
</comment>
<keyword evidence="2 14" id="KW-1003">Cell membrane</keyword>
<feature type="transmembrane region" description="Helical" evidence="14">
    <location>
        <begin position="234"/>
        <end position="257"/>
    </location>
</feature>
<accession>A0ABN9D9H3</accession>
<dbReference type="InterPro" id="IPR017452">
    <property type="entry name" value="GPCR_Rhodpsn_7TM"/>
</dbReference>
<organism evidence="16 17">
    <name type="scientific">Staurois parvus</name>
    <dbReference type="NCBI Taxonomy" id="386267"/>
    <lineage>
        <taxon>Eukaryota</taxon>
        <taxon>Metazoa</taxon>
        <taxon>Chordata</taxon>
        <taxon>Craniata</taxon>
        <taxon>Vertebrata</taxon>
        <taxon>Euteleostomi</taxon>
        <taxon>Amphibia</taxon>
        <taxon>Batrachia</taxon>
        <taxon>Anura</taxon>
        <taxon>Neobatrachia</taxon>
        <taxon>Ranoidea</taxon>
        <taxon>Ranidae</taxon>
        <taxon>Staurois</taxon>
    </lineage>
</organism>
<evidence type="ECO:0000313" key="17">
    <source>
        <dbReference type="Proteomes" id="UP001162483"/>
    </source>
</evidence>
<evidence type="ECO:0000256" key="8">
    <source>
        <dbReference type="ARBA" id="ARBA00023136"/>
    </source>
</evidence>
<dbReference type="PROSITE" id="PS50262">
    <property type="entry name" value="G_PROTEIN_RECEP_F1_2"/>
    <property type="match status" value="1"/>
</dbReference>
<evidence type="ECO:0000256" key="14">
    <source>
        <dbReference type="RuleBase" id="RU363047"/>
    </source>
</evidence>
<dbReference type="PANTHER" id="PTHR24242:SF253">
    <property type="entry name" value="OLFACTORY RECEPTOR-RELATED"/>
    <property type="match status" value="1"/>
</dbReference>
<dbReference type="Pfam" id="PF13853">
    <property type="entry name" value="7tm_4"/>
    <property type="match status" value="1"/>
</dbReference>
<keyword evidence="7 13" id="KW-0297">G-protein coupled receptor</keyword>
<comment type="caution">
    <text evidence="16">The sequence shown here is derived from an EMBL/GenBank/DDBJ whole genome shotgun (WGS) entry which is preliminary data.</text>
</comment>
<feature type="domain" description="G-protein coupled receptors family 1 profile" evidence="15">
    <location>
        <begin position="40"/>
        <end position="284"/>
    </location>
</feature>
<evidence type="ECO:0000259" key="15">
    <source>
        <dbReference type="PROSITE" id="PS50262"/>
    </source>
</evidence>
<keyword evidence="8 14" id="KW-0472">Membrane</keyword>
<comment type="similarity">
    <text evidence="13">Belongs to the G-protein coupled receptor 1 family.</text>
</comment>
<feature type="transmembrane region" description="Helical" evidence="14">
    <location>
        <begin position="31"/>
        <end position="50"/>
    </location>
</feature>
<dbReference type="InterPro" id="IPR000276">
    <property type="entry name" value="GPCR_Rhodpsn"/>
</dbReference>
<keyword evidence="17" id="KW-1185">Reference proteome</keyword>
<keyword evidence="4 13" id="KW-0812">Transmembrane</keyword>
<evidence type="ECO:0000256" key="11">
    <source>
        <dbReference type="ARBA" id="ARBA00023180"/>
    </source>
</evidence>
<evidence type="ECO:0000256" key="6">
    <source>
        <dbReference type="ARBA" id="ARBA00022989"/>
    </source>
</evidence>
<keyword evidence="10 13" id="KW-0675">Receptor</keyword>
<dbReference type="PROSITE" id="PS00237">
    <property type="entry name" value="G_PROTEIN_RECEP_F1_1"/>
    <property type="match status" value="1"/>
</dbReference>
<dbReference type="Gene3D" id="1.20.1070.10">
    <property type="entry name" value="Rhodopsin 7-helix transmembrane proteins"/>
    <property type="match status" value="1"/>
</dbReference>
<dbReference type="PRINTS" id="PR00237">
    <property type="entry name" value="GPCRRHODOPSN"/>
</dbReference>
<dbReference type="PANTHER" id="PTHR24242">
    <property type="entry name" value="G-PROTEIN COUPLED RECEPTOR"/>
    <property type="match status" value="1"/>
</dbReference>
<reference evidence="16" key="1">
    <citation type="submission" date="2023-05" db="EMBL/GenBank/DDBJ databases">
        <authorList>
            <person name="Stuckert A."/>
        </authorList>
    </citation>
    <scope>NUCLEOTIDE SEQUENCE</scope>
</reference>
<evidence type="ECO:0000313" key="16">
    <source>
        <dbReference type="EMBL" id="CAI9569199.1"/>
    </source>
</evidence>
<sequence length="303" mass="34363">MQRNQSSILFFQLLGFQHAQSLRYPLFCFFLLIYIIILSGNFLIMMLVLLSKKLRSPMYFFLSHLSLCDVFCTTNIIPNMLHILLCEWCSQESQMNMSKTNQTEAFEFVLLGSMSYDRYLAICNPLHYTSTMGHGVCLKLVGASWLVGLLVTLNTSLMMFSSDFCGPNIIDHFICELGPLLKLSCSNTSMLETLIFVLSIPIIVIPFVFIIASYVCIFLTVLKIPSSTGRKKTFSTCSSHLTSVSTYYGTLTAIYVVPNRGHALSKALYVVYTVVTPLFNPVIYSLRNQEIRKAFEMLLNKIK</sequence>
<protein>
    <recommendedName>
        <fullName evidence="14">Olfactory receptor</fullName>
    </recommendedName>
</protein>
<evidence type="ECO:0000256" key="3">
    <source>
        <dbReference type="ARBA" id="ARBA00022606"/>
    </source>
</evidence>
<evidence type="ECO:0000256" key="2">
    <source>
        <dbReference type="ARBA" id="ARBA00022475"/>
    </source>
</evidence>
<dbReference type="InterPro" id="IPR050939">
    <property type="entry name" value="Olfactory_GPCR1"/>
</dbReference>
<dbReference type="InterPro" id="IPR000725">
    <property type="entry name" value="Olfact_rcpt"/>
</dbReference>
<keyword evidence="5 14" id="KW-0552">Olfaction</keyword>
<evidence type="ECO:0000256" key="4">
    <source>
        <dbReference type="ARBA" id="ARBA00022692"/>
    </source>
</evidence>
<evidence type="ECO:0000256" key="7">
    <source>
        <dbReference type="ARBA" id="ARBA00023040"/>
    </source>
</evidence>
<evidence type="ECO:0000256" key="5">
    <source>
        <dbReference type="ARBA" id="ARBA00022725"/>
    </source>
</evidence>
<keyword evidence="12 13" id="KW-0807">Transducer</keyword>
<evidence type="ECO:0000256" key="9">
    <source>
        <dbReference type="ARBA" id="ARBA00023157"/>
    </source>
</evidence>
<dbReference type="Proteomes" id="UP001162483">
    <property type="component" value="Unassembled WGS sequence"/>
</dbReference>
<keyword evidence="6 14" id="KW-1133">Transmembrane helix</keyword>
<proteinExistence type="inferred from homology"/>
<evidence type="ECO:0000256" key="1">
    <source>
        <dbReference type="ARBA" id="ARBA00004651"/>
    </source>
</evidence>
<evidence type="ECO:0000256" key="13">
    <source>
        <dbReference type="RuleBase" id="RU000688"/>
    </source>
</evidence>
<evidence type="ECO:0000256" key="10">
    <source>
        <dbReference type="ARBA" id="ARBA00023170"/>
    </source>
</evidence>